<keyword evidence="2" id="KW-1185">Reference proteome</keyword>
<dbReference type="WBParaSite" id="TMUE_3000010797.1">
    <property type="protein sequence ID" value="TMUE_3000010797.1"/>
    <property type="gene ID" value="WBGene00286575"/>
</dbReference>
<feature type="transmembrane region" description="Helical" evidence="1">
    <location>
        <begin position="212"/>
        <end position="234"/>
    </location>
</feature>
<accession>A0A5S6QV74</accession>
<dbReference type="PANTHER" id="PTHR13568">
    <property type="entry name" value="FAM11A, B PROTEIN"/>
    <property type="match status" value="1"/>
</dbReference>
<dbReference type="Proteomes" id="UP000046395">
    <property type="component" value="Unassembled WGS sequence"/>
</dbReference>
<feature type="transmembrane region" description="Helical" evidence="1">
    <location>
        <begin position="169"/>
        <end position="200"/>
    </location>
</feature>
<dbReference type="Pfam" id="PF10269">
    <property type="entry name" value="Tmemb_185A"/>
    <property type="match status" value="1"/>
</dbReference>
<protein>
    <submittedName>
        <fullName evidence="3">Transmembrane protein 185B</fullName>
    </submittedName>
</protein>
<evidence type="ECO:0000313" key="3">
    <source>
        <dbReference type="WBParaSite" id="TMUE_3000010797.1"/>
    </source>
</evidence>
<feature type="transmembrane region" description="Helical" evidence="1">
    <location>
        <begin position="143"/>
        <end position="163"/>
    </location>
</feature>
<feature type="transmembrane region" description="Helical" evidence="1">
    <location>
        <begin position="115"/>
        <end position="136"/>
    </location>
</feature>
<keyword evidence="1" id="KW-0472">Membrane</keyword>
<feature type="transmembrane region" description="Helical" evidence="1">
    <location>
        <begin position="44"/>
        <end position="67"/>
    </location>
</feature>
<dbReference type="STRING" id="70415.A0A5S6QV74"/>
<sequence>MLINVSRLFRDFNGPHFVVYISLLLFCLMLSIKLDGLVDLPYWVVFHPLFLWKIFAISGAFVGCVVYCRHPPSENDFVGKFDFRGMVFSSLEHLLLLIFEVMVCLKLQLSLPISWAITFVPLLSESILAMAICVWCIRRGRSFAFEIMFSANVLQFVFIALKLDEVVHWPWVIVFIPFWIVLCLSLIGVLYAIILAMLLIRSIDLLPEYRRQHVYSAIAYAFIVIPFLIFIILLSNRLDGDGRLSFLLICSPLYISLMCLLCMTCGSRGGNQWWFGVRKDFCTFLLDLCPCLSEYGNISYRFQSVANEPETNETTDENVYNLRKPNSLKELKPPVAFISIENPD</sequence>
<keyword evidence="1" id="KW-1133">Transmembrane helix</keyword>
<organism evidence="2 3">
    <name type="scientific">Trichuris muris</name>
    <name type="common">Mouse whipworm</name>
    <dbReference type="NCBI Taxonomy" id="70415"/>
    <lineage>
        <taxon>Eukaryota</taxon>
        <taxon>Metazoa</taxon>
        <taxon>Ecdysozoa</taxon>
        <taxon>Nematoda</taxon>
        <taxon>Enoplea</taxon>
        <taxon>Dorylaimia</taxon>
        <taxon>Trichinellida</taxon>
        <taxon>Trichuridae</taxon>
        <taxon>Trichuris</taxon>
    </lineage>
</organism>
<reference evidence="3" key="1">
    <citation type="submission" date="2019-12" db="UniProtKB">
        <authorList>
            <consortium name="WormBaseParasite"/>
        </authorList>
    </citation>
    <scope>IDENTIFICATION</scope>
</reference>
<keyword evidence="1" id="KW-0812">Transmembrane</keyword>
<feature type="transmembrane region" description="Helical" evidence="1">
    <location>
        <begin position="12"/>
        <end position="32"/>
    </location>
</feature>
<proteinExistence type="predicted"/>
<name>A0A5S6QV74_TRIMR</name>
<evidence type="ECO:0000313" key="2">
    <source>
        <dbReference type="Proteomes" id="UP000046395"/>
    </source>
</evidence>
<feature type="transmembrane region" description="Helical" evidence="1">
    <location>
        <begin position="87"/>
        <end position="109"/>
    </location>
</feature>
<dbReference type="PANTHER" id="PTHR13568:SF6">
    <property type="entry name" value="TRANSMEMBRANE PROTEIN 185A"/>
    <property type="match status" value="1"/>
</dbReference>
<dbReference type="AlphaFoldDB" id="A0A5S6QV74"/>
<evidence type="ECO:0000256" key="1">
    <source>
        <dbReference type="SAM" id="Phobius"/>
    </source>
</evidence>
<dbReference type="InterPro" id="IPR019396">
    <property type="entry name" value="TM_Fragile-X-F-assoc"/>
</dbReference>
<feature type="transmembrane region" description="Helical" evidence="1">
    <location>
        <begin position="246"/>
        <end position="266"/>
    </location>
</feature>